<dbReference type="EMBL" id="JAPEUY010000015">
    <property type="protein sequence ID" value="KAJ4365580.1"/>
    <property type="molecule type" value="Genomic_DNA"/>
</dbReference>
<dbReference type="InterPro" id="IPR002889">
    <property type="entry name" value="WSC_carb-bd"/>
</dbReference>
<evidence type="ECO:0000256" key="1">
    <source>
        <dbReference type="ARBA" id="ARBA00004167"/>
    </source>
</evidence>
<reference evidence="11" key="1">
    <citation type="submission" date="2022-10" db="EMBL/GenBank/DDBJ databases">
        <title>Tapping the CABI collections for fungal endophytes: first genome assemblies for Collariella, Neodidymelliopsis, Ascochyta clinopodiicola, Didymella pomorum, Didymosphaeria variabile, Neocosmospora piperis and Neocucurbitaria cava.</title>
        <authorList>
            <person name="Hill R."/>
        </authorList>
    </citation>
    <scope>NUCLEOTIDE SEQUENCE</scope>
    <source>
        <strain evidence="11">IMI 356814</strain>
    </source>
</reference>
<protein>
    <submittedName>
        <fullName evidence="11">Protein SLG1</fullName>
    </submittedName>
</protein>
<evidence type="ECO:0000313" key="12">
    <source>
        <dbReference type="Proteomes" id="UP001140560"/>
    </source>
</evidence>
<keyword evidence="3 9" id="KW-0732">Signal</keyword>
<gene>
    <name evidence="11" type="primary">wsc1</name>
    <name evidence="11" type="ORF">N0V83_008200</name>
</gene>
<feature type="compositionally biased region" description="Low complexity" evidence="7">
    <location>
        <begin position="140"/>
        <end position="164"/>
    </location>
</feature>
<comment type="caution">
    <text evidence="11">The sequence shown here is derived from an EMBL/GenBank/DDBJ whole genome shotgun (WGS) entry which is preliminary data.</text>
</comment>
<evidence type="ECO:0000256" key="7">
    <source>
        <dbReference type="SAM" id="MobiDB-lite"/>
    </source>
</evidence>
<keyword evidence="5 8" id="KW-0472">Membrane</keyword>
<dbReference type="PANTHER" id="PTHR24269">
    <property type="entry name" value="KREMEN PROTEIN"/>
    <property type="match status" value="1"/>
</dbReference>
<dbReference type="PANTHER" id="PTHR24269:SF23">
    <property type="entry name" value="PLASMA MEMBRANE SENSOR TRANSDUCER (EUROFUNG)"/>
    <property type="match status" value="1"/>
</dbReference>
<dbReference type="GO" id="GO:0005886">
    <property type="term" value="C:plasma membrane"/>
    <property type="evidence" value="ECO:0007669"/>
    <property type="project" value="TreeGrafter"/>
</dbReference>
<keyword evidence="6" id="KW-0325">Glycoprotein</keyword>
<proteinExistence type="predicted"/>
<sequence length="283" mass="30308">MVLIRLTSAIAAASMLLMAAADDTPTATVSNPIETPTVTLPASQISEIGCFETGTPLENHGDYLYQSPGNCQLICLEQKKNVMGLSDGENCWCGDLIPAKEWQTDNSTCDTTCSGDKTVRCGGPSVLWIALTGNTRNRVSYYEPESSSSSSSSIQPSSTAAPTSVAKATASSTPSAEPKEKSDSKPNTVAIAVGVVVGIIGLAAILFGVWFLLRRRRQRQAEEDYRRNAANVNAFVNGGKLHTSNSSMNDSRLDPSFMDRRQSNGSIADNEDYSRRILKVTNA</sequence>
<comment type="subcellular location">
    <subcellularLocation>
        <location evidence="1">Membrane</location>
        <topology evidence="1">Single-pass membrane protein</topology>
    </subcellularLocation>
</comment>
<dbReference type="SMART" id="SM00321">
    <property type="entry name" value="WSC"/>
    <property type="match status" value="1"/>
</dbReference>
<evidence type="ECO:0000256" key="2">
    <source>
        <dbReference type="ARBA" id="ARBA00022692"/>
    </source>
</evidence>
<dbReference type="Pfam" id="PF01822">
    <property type="entry name" value="WSC"/>
    <property type="match status" value="1"/>
</dbReference>
<feature type="chain" id="PRO_5040728214" evidence="9">
    <location>
        <begin position="22"/>
        <end position="283"/>
    </location>
</feature>
<feature type="domain" description="WSC" evidence="10">
    <location>
        <begin position="44"/>
        <end position="133"/>
    </location>
</feature>
<keyword evidence="2 8" id="KW-0812">Transmembrane</keyword>
<accession>A0A9W8Y1U4</accession>
<feature type="transmembrane region" description="Helical" evidence="8">
    <location>
        <begin position="189"/>
        <end position="213"/>
    </location>
</feature>
<feature type="region of interest" description="Disordered" evidence="7">
    <location>
        <begin position="140"/>
        <end position="185"/>
    </location>
</feature>
<feature type="signal peptide" evidence="9">
    <location>
        <begin position="1"/>
        <end position="21"/>
    </location>
</feature>
<evidence type="ECO:0000256" key="9">
    <source>
        <dbReference type="SAM" id="SignalP"/>
    </source>
</evidence>
<name>A0A9W8Y1U4_9PLEO</name>
<evidence type="ECO:0000256" key="6">
    <source>
        <dbReference type="ARBA" id="ARBA00023180"/>
    </source>
</evidence>
<dbReference type="PROSITE" id="PS51212">
    <property type="entry name" value="WSC"/>
    <property type="match status" value="1"/>
</dbReference>
<evidence type="ECO:0000313" key="11">
    <source>
        <dbReference type="EMBL" id="KAJ4365580.1"/>
    </source>
</evidence>
<evidence type="ECO:0000259" key="10">
    <source>
        <dbReference type="PROSITE" id="PS51212"/>
    </source>
</evidence>
<dbReference type="OrthoDB" id="2019572at2759"/>
<dbReference type="AlphaFoldDB" id="A0A9W8Y1U4"/>
<keyword evidence="12" id="KW-1185">Reference proteome</keyword>
<evidence type="ECO:0000256" key="4">
    <source>
        <dbReference type="ARBA" id="ARBA00022989"/>
    </source>
</evidence>
<evidence type="ECO:0000256" key="3">
    <source>
        <dbReference type="ARBA" id="ARBA00022729"/>
    </source>
</evidence>
<dbReference type="InterPro" id="IPR051836">
    <property type="entry name" value="Kremen_rcpt"/>
</dbReference>
<evidence type="ECO:0000256" key="8">
    <source>
        <dbReference type="SAM" id="Phobius"/>
    </source>
</evidence>
<organism evidence="11 12">
    <name type="scientific">Neocucurbitaria cava</name>
    <dbReference type="NCBI Taxonomy" id="798079"/>
    <lineage>
        <taxon>Eukaryota</taxon>
        <taxon>Fungi</taxon>
        <taxon>Dikarya</taxon>
        <taxon>Ascomycota</taxon>
        <taxon>Pezizomycotina</taxon>
        <taxon>Dothideomycetes</taxon>
        <taxon>Pleosporomycetidae</taxon>
        <taxon>Pleosporales</taxon>
        <taxon>Pleosporineae</taxon>
        <taxon>Cucurbitariaceae</taxon>
        <taxon>Neocucurbitaria</taxon>
    </lineage>
</organism>
<dbReference type="Proteomes" id="UP001140560">
    <property type="component" value="Unassembled WGS sequence"/>
</dbReference>
<keyword evidence="4 8" id="KW-1133">Transmembrane helix</keyword>
<evidence type="ECO:0000256" key="5">
    <source>
        <dbReference type="ARBA" id="ARBA00023136"/>
    </source>
</evidence>